<gene>
    <name evidence="3" type="ORF">SAMN05421748_109224</name>
</gene>
<feature type="compositionally biased region" description="Basic and acidic residues" evidence="1">
    <location>
        <begin position="420"/>
        <end position="429"/>
    </location>
</feature>
<keyword evidence="2" id="KW-0812">Transmembrane</keyword>
<dbReference type="OrthoDB" id="3297966at2"/>
<proteinExistence type="predicted"/>
<sequence>MRVLLRVESFVPAAGLIAFLLLFGVFGGVSDPAPAARWLGLGVLLAPALMVYAHKPAAAWAGLLGAVLWTPLATGFGAVLAVWAYALVGVAVAQRDRPPAPLPVPHRRPPAPYELPHVGAPAEVAGFALLMVSAAGVVWVSVDETAVPWLAGTIAAFGLGCALLARAVKHQGALRDLFNHPQPVHAVRAVEQEGYVHVLVPAEDDQTALELAFDVAEPEPWDPDEDVHTVPGVLYGHPRPGEWCTLEVGDRLHVPVGPVGEVITVPFDVVHGLPREIEDDEEQLVDPESLRPADRDADAFQPREHRIAPARAWTTTVMIGAGSALAVGELGFLAGLPHSAIAALVAVAAGAGFEFGWRSQLRPRLRWHAGGIAAVGFRGRDRQPWATDSAIVYDDGNSIVLTAGESVMTVPVPPPWPRPKAGEKSETKLVRPGAKARRKGGGTGPAQRTADQLVAALRDSRTRSLGLSPLPPPPEIDVPRRPLLLYAAWAVATAGTTLVLI</sequence>
<feature type="transmembrane region" description="Helical" evidence="2">
    <location>
        <begin position="115"/>
        <end position="140"/>
    </location>
</feature>
<evidence type="ECO:0000256" key="2">
    <source>
        <dbReference type="SAM" id="Phobius"/>
    </source>
</evidence>
<feature type="transmembrane region" description="Helical" evidence="2">
    <location>
        <begin position="12"/>
        <end position="29"/>
    </location>
</feature>
<dbReference type="AlphaFoldDB" id="A0A285IMF4"/>
<dbReference type="Proteomes" id="UP000219612">
    <property type="component" value="Unassembled WGS sequence"/>
</dbReference>
<feature type="region of interest" description="Disordered" evidence="1">
    <location>
        <begin position="413"/>
        <end position="449"/>
    </location>
</feature>
<feature type="transmembrane region" description="Helical" evidence="2">
    <location>
        <begin position="146"/>
        <end position="165"/>
    </location>
</feature>
<organism evidence="3 4">
    <name type="scientific">Paractinoplanes atraurantiacus</name>
    <dbReference type="NCBI Taxonomy" id="1036182"/>
    <lineage>
        <taxon>Bacteria</taxon>
        <taxon>Bacillati</taxon>
        <taxon>Actinomycetota</taxon>
        <taxon>Actinomycetes</taxon>
        <taxon>Micromonosporales</taxon>
        <taxon>Micromonosporaceae</taxon>
        <taxon>Paractinoplanes</taxon>
    </lineage>
</organism>
<accession>A0A285IMF4</accession>
<reference evidence="3 4" key="1">
    <citation type="submission" date="2017-09" db="EMBL/GenBank/DDBJ databases">
        <authorList>
            <person name="Ehlers B."/>
            <person name="Leendertz F.H."/>
        </authorList>
    </citation>
    <scope>NUCLEOTIDE SEQUENCE [LARGE SCALE GENOMIC DNA]</scope>
    <source>
        <strain evidence="3 4">CGMCC 4.6857</strain>
    </source>
</reference>
<evidence type="ECO:0000313" key="3">
    <source>
        <dbReference type="EMBL" id="SNY49124.1"/>
    </source>
</evidence>
<feature type="transmembrane region" description="Helical" evidence="2">
    <location>
        <begin position="36"/>
        <end position="54"/>
    </location>
</feature>
<keyword evidence="2" id="KW-0472">Membrane</keyword>
<protein>
    <submittedName>
        <fullName evidence="3">Uncharacterized protein</fullName>
    </submittedName>
</protein>
<evidence type="ECO:0000313" key="4">
    <source>
        <dbReference type="Proteomes" id="UP000219612"/>
    </source>
</evidence>
<evidence type="ECO:0000256" key="1">
    <source>
        <dbReference type="SAM" id="MobiDB-lite"/>
    </source>
</evidence>
<dbReference type="EMBL" id="OBDY01000009">
    <property type="protein sequence ID" value="SNY49124.1"/>
    <property type="molecule type" value="Genomic_DNA"/>
</dbReference>
<name>A0A285IMF4_9ACTN</name>
<keyword evidence="2" id="KW-1133">Transmembrane helix</keyword>
<dbReference type="RefSeq" id="WP_097322041.1">
    <property type="nucleotide sequence ID" value="NZ_OBDY01000009.1"/>
</dbReference>
<keyword evidence="4" id="KW-1185">Reference proteome</keyword>
<feature type="transmembrane region" description="Helical" evidence="2">
    <location>
        <begin position="66"/>
        <end position="94"/>
    </location>
</feature>